<sequence>MLRRALVDHGLVERAQDGSRYDGVLELPPLVIRPATEEDDAEVNRITVAAYLAAGYFPDARSGYMLRIQDAAARRAVTDVWVAERGGEVIAAVTLAEAGNEWADVAAPGELEFRLLVVDPHIQRSGAGKAIVAEILDEARRRAGIERVVLTTNAVWPAPNALYPRLGFARVPERDRFPEDVPGLHLVVYAQDI</sequence>
<dbReference type="Gene3D" id="3.40.630.30">
    <property type="match status" value="1"/>
</dbReference>
<evidence type="ECO:0000256" key="1">
    <source>
        <dbReference type="ARBA" id="ARBA00022679"/>
    </source>
</evidence>
<evidence type="ECO:0000256" key="2">
    <source>
        <dbReference type="ARBA" id="ARBA00023315"/>
    </source>
</evidence>
<organism evidence="4 5">
    <name type="scientific">Galactobacter valiniphilus</name>
    <dbReference type="NCBI Taxonomy" id="2676122"/>
    <lineage>
        <taxon>Bacteria</taxon>
        <taxon>Bacillati</taxon>
        <taxon>Actinomycetota</taxon>
        <taxon>Actinomycetes</taxon>
        <taxon>Micrococcales</taxon>
        <taxon>Micrococcaceae</taxon>
        <taxon>Galactobacter</taxon>
    </lineage>
</organism>
<dbReference type="InterPro" id="IPR000182">
    <property type="entry name" value="GNAT_dom"/>
</dbReference>
<evidence type="ECO:0000313" key="5">
    <source>
        <dbReference type="Proteomes" id="UP000265419"/>
    </source>
</evidence>
<dbReference type="SUPFAM" id="SSF55729">
    <property type="entry name" value="Acyl-CoA N-acyltransferases (Nat)"/>
    <property type="match status" value="1"/>
</dbReference>
<dbReference type="EMBL" id="QQXK01000018">
    <property type="protein sequence ID" value="RII41977.1"/>
    <property type="molecule type" value="Genomic_DNA"/>
</dbReference>
<evidence type="ECO:0000259" key="3">
    <source>
        <dbReference type="PROSITE" id="PS51186"/>
    </source>
</evidence>
<dbReference type="GO" id="GO:0016747">
    <property type="term" value="F:acyltransferase activity, transferring groups other than amino-acyl groups"/>
    <property type="evidence" value="ECO:0007669"/>
    <property type="project" value="InterPro"/>
</dbReference>
<dbReference type="AlphaFoldDB" id="A0A399JBR7"/>
<dbReference type="PANTHER" id="PTHR43877">
    <property type="entry name" value="AMINOALKYLPHOSPHONATE N-ACETYLTRANSFERASE-RELATED-RELATED"/>
    <property type="match status" value="1"/>
</dbReference>
<comment type="caution">
    <text evidence="4">The sequence shown here is derived from an EMBL/GenBank/DDBJ whole genome shotgun (WGS) entry which is preliminary data.</text>
</comment>
<protein>
    <submittedName>
        <fullName evidence="4">GNAT family N-acetyltransferase</fullName>
    </submittedName>
</protein>
<dbReference type="InterPro" id="IPR050832">
    <property type="entry name" value="Bact_Acetyltransf"/>
</dbReference>
<proteinExistence type="predicted"/>
<keyword evidence="1 4" id="KW-0808">Transferase</keyword>
<accession>A0A399JBR7</accession>
<dbReference type="Proteomes" id="UP000265419">
    <property type="component" value="Unassembled WGS sequence"/>
</dbReference>
<reference evidence="4 5" key="1">
    <citation type="submission" date="2018-07" db="EMBL/GenBank/DDBJ databases">
        <title>Arthrobacter sp. nov., isolated from raw cow's milk with high bacterial count.</title>
        <authorList>
            <person name="Hahne J."/>
            <person name="Isele D."/>
            <person name="Lipski A."/>
        </authorList>
    </citation>
    <scope>NUCLEOTIDE SEQUENCE [LARGE SCALE GENOMIC DNA]</scope>
    <source>
        <strain evidence="4 5">JZ R-35</strain>
    </source>
</reference>
<dbReference type="InterPro" id="IPR016181">
    <property type="entry name" value="Acyl_CoA_acyltransferase"/>
</dbReference>
<dbReference type="CDD" id="cd04301">
    <property type="entry name" value="NAT_SF"/>
    <property type="match status" value="1"/>
</dbReference>
<dbReference type="PROSITE" id="PS51186">
    <property type="entry name" value="GNAT"/>
    <property type="match status" value="1"/>
</dbReference>
<gene>
    <name evidence="4" type="ORF">DWB68_09720</name>
</gene>
<dbReference type="Pfam" id="PF13508">
    <property type="entry name" value="Acetyltransf_7"/>
    <property type="match status" value="1"/>
</dbReference>
<keyword evidence="2" id="KW-0012">Acyltransferase</keyword>
<evidence type="ECO:0000313" key="4">
    <source>
        <dbReference type="EMBL" id="RII41977.1"/>
    </source>
</evidence>
<keyword evidence="5" id="KW-1185">Reference proteome</keyword>
<name>A0A399JBR7_9MICC</name>
<feature type="domain" description="N-acetyltransferase" evidence="3">
    <location>
        <begin position="30"/>
        <end position="193"/>
    </location>
</feature>